<dbReference type="AlphaFoldDB" id="A0A8C4L3P3"/>
<evidence type="ECO:0000256" key="1">
    <source>
        <dbReference type="SAM" id="MobiDB-lite"/>
    </source>
</evidence>
<keyword evidence="3" id="KW-1185">Reference proteome</keyword>
<name>A0A8C4L3P3_EQUAS</name>
<proteinExistence type="predicted"/>
<evidence type="ECO:0000313" key="2">
    <source>
        <dbReference type="Ensembl" id="ENSEASP00005004842.1"/>
    </source>
</evidence>
<reference evidence="2" key="3">
    <citation type="submission" date="2025-09" db="UniProtKB">
        <authorList>
            <consortium name="Ensembl"/>
        </authorList>
    </citation>
    <scope>IDENTIFICATION</scope>
</reference>
<reference evidence="2" key="2">
    <citation type="submission" date="2025-08" db="UniProtKB">
        <authorList>
            <consortium name="Ensembl"/>
        </authorList>
    </citation>
    <scope>IDENTIFICATION</scope>
</reference>
<accession>A0A8C4L3P3</accession>
<sequence>MHLEDTIPFCPKEEKESEQTSSRTNSPGKTRRGSGSSFHELCEQNPSGSEPGEAENLLVDSSPNRIS</sequence>
<organism evidence="2 3">
    <name type="scientific">Equus asinus</name>
    <name type="common">Donkey</name>
    <name type="synonym">Equus africanus asinus</name>
    <dbReference type="NCBI Taxonomy" id="9793"/>
    <lineage>
        <taxon>Eukaryota</taxon>
        <taxon>Metazoa</taxon>
        <taxon>Chordata</taxon>
        <taxon>Craniata</taxon>
        <taxon>Vertebrata</taxon>
        <taxon>Euteleostomi</taxon>
        <taxon>Mammalia</taxon>
        <taxon>Eutheria</taxon>
        <taxon>Laurasiatheria</taxon>
        <taxon>Perissodactyla</taxon>
        <taxon>Equidae</taxon>
        <taxon>Equus</taxon>
    </lineage>
</organism>
<feature type="compositionally biased region" description="Basic and acidic residues" evidence="1">
    <location>
        <begin position="1"/>
        <end position="18"/>
    </location>
</feature>
<evidence type="ECO:0000313" key="3">
    <source>
        <dbReference type="Proteomes" id="UP000694387"/>
    </source>
</evidence>
<dbReference type="Ensembl" id="ENSEAST00005005303.2">
    <property type="protein sequence ID" value="ENSEASP00005004842.1"/>
    <property type="gene ID" value="ENSEASG00005003649.2"/>
</dbReference>
<feature type="compositionally biased region" description="Polar residues" evidence="1">
    <location>
        <begin position="19"/>
        <end position="37"/>
    </location>
</feature>
<protein>
    <submittedName>
        <fullName evidence="2">Uncharacterized protein</fullName>
    </submittedName>
</protein>
<reference evidence="2 3" key="1">
    <citation type="journal article" date="2020" name="Nat. Commun.">
        <title>Donkey genomes provide new insights into domestication and selection for coat color.</title>
        <authorList>
            <person name="Wang"/>
            <person name="C."/>
            <person name="Li"/>
            <person name="H."/>
            <person name="Guo"/>
            <person name="Y."/>
            <person name="Huang"/>
            <person name="J."/>
            <person name="Sun"/>
            <person name="Y."/>
            <person name="Min"/>
            <person name="J."/>
            <person name="Wang"/>
            <person name="J."/>
            <person name="Fang"/>
            <person name="X."/>
            <person name="Zhao"/>
            <person name="Z."/>
            <person name="Wang"/>
            <person name="S."/>
            <person name="Zhang"/>
            <person name="Y."/>
            <person name="Liu"/>
            <person name="Q."/>
            <person name="Jiang"/>
            <person name="Q."/>
            <person name="Wang"/>
            <person name="X."/>
            <person name="Guo"/>
            <person name="Y."/>
            <person name="Yang"/>
            <person name="C."/>
            <person name="Wang"/>
            <person name="Y."/>
            <person name="Tian"/>
            <person name="F."/>
            <person name="Zhuang"/>
            <person name="G."/>
            <person name="Fan"/>
            <person name="Y."/>
            <person name="Gao"/>
            <person name="Q."/>
            <person name="Li"/>
            <person name="Y."/>
            <person name="Ju"/>
            <person name="Z."/>
            <person name="Li"/>
            <person name="J."/>
            <person name="Li"/>
            <person name="R."/>
            <person name="Hou"/>
            <person name="M."/>
            <person name="Yang"/>
            <person name="G."/>
            <person name="Liu"/>
            <person name="G."/>
            <person name="Liu"/>
            <person name="W."/>
            <person name="Guo"/>
            <person name="J."/>
            <person name="Pan"/>
            <person name="S."/>
            <person name="Fan"/>
            <person name="G."/>
            <person name="Zhang"/>
            <person name="W."/>
            <person name="Zhang"/>
            <person name="R."/>
            <person name="Yu"/>
            <person name="J."/>
            <person name="Zhang"/>
            <person name="X."/>
            <person name="Yin"/>
            <person name="Q."/>
            <person name="Ji"/>
            <person name="C."/>
            <person name="Jin"/>
            <person name="Y."/>
            <person name="Yue"/>
            <person name="G."/>
            <person name="Liu"/>
            <person name="M."/>
            <person name="Xu"/>
            <person name="J."/>
            <person name="Liu"/>
            <person name="S."/>
            <person name="Jordana"/>
            <person name="J."/>
            <person name="Noce"/>
            <person name="A."/>
            <person name="Amills"/>
            <person name="M."/>
            <person name="Wu"/>
            <person name="D.D."/>
            <person name="Li"/>
            <person name="S."/>
            <person name="Zhou"/>
            <person name="X. and Zhong"/>
            <person name="J."/>
        </authorList>
    </citation>
    <scope>NUCLEOTIDE SEQUENCE [LARGE SCALE GENOMIC DNA]</scope>
</reference>
<feature type="region of interest" description="Disordered" evidence="1">
    <location>
        <begin position="1"/>
        <end position="67"/>
    </location>
</feature>
<dbReference type="Proteomes" id="UP000694387">
    <property type="component" value="Chromosome 21"/>
</dbReference>